<protein>
    <submittedName>
        <fullName evidence="3">PQQ-binding-like beta-propeller repeat protein</fullName>
    </submittedName>
</protein>
<feature type="region of interest" description="Disordered" evidence="1">
    <location>
        <begin position="1"/>
        <end position="22"/>
    </location>
</feature>
<dbReference type="PANTHER" id="PTHR34512">
    <property type="entry name" value="CELL SURFACE PROTEIN"/>
    <property type="match status" value="1"/>
</dbReference>
<dbReference type="SUPFAM" id="SSF50969">
    <property type="entry name" value="YVTN repeat-like/Quinoprotein amine dehydrogenase"/>
    <property type="match status" value="1"/>
</dbReference>
<evidence type="ECO:0000259" key="2">
    <source>
        <dbReference type="Pfam" id="PF13360"/>
    </source>
</evidence>
<feature type="domain" description="Pyrrolo-quinoline quinone repeat" evidence="2">
    <location>
        <begin position="61"/>
        <end position="155"/>
    </location>
</feature>
<name>A0A964XP00_9ACTN</name>
<dbReference type="InterPro" id="IPR002372">
    <property type="entry name" value="PQQ_rpt_dom"/>
</dbReference>
<dbReference type="RefSeq" id="WP_161701784.1">
    <property type="nucleotide sequence ID" value="NZ_JAAAHS010000242.1"/>
</dbReference>
<evidence type="ECO:0000313" key="3">
    <source>
        <dbReference type="EMBL" id="NBE54711.1"/>
    </source>
</evidence>
<comment type="caution">
    <text evidence="3">The sequence shown here is derived from an EMBL/GenBank/DDBJ whole genome shotgun (WGS) entry which is preliminary data.</text>
</comment>
<accession>A0A964XP00</accession>
<dbReference type="Gene3D" id="2.40.128.630">
    <property type="match status" value="2"/>
</dbReference>
<evidence type="ECO:0000256" key="1">
    <source>
        <dbReference type="SAM" id="MobiDB-lite"/>
    </source>
</evidence>
<dbReference type="EMBL" id="JAAAHS010000242">
    <property type="protein sequence ID" value="NBE54711.1"/>
    <property type="molecule type" value="Genomic_DNA"/>
</dbReference>
<sequence>MRSAGGQGAGTRPGGAHGAPWQPDRRQLLRWGAGAAGALAVGGALWGVDRALEEEKPPLREALWTYPVVDSDGIGRCAHPVTHADGVLYVRSEENAVLHALDAASGRRRWRVRLSGSTAGEPAVTERAVYTASDDGAVHALRRADGGRLWRVRPGGRLRKALPSTVWTSGSVVLVSITPWSHEDESDPAPPELHALDAADGRTLWHTEATLLSVRDGLAYVNPPDLGLVALDVRTGTPRWTAPVRNSLDRRTLDLSGAGLLFGRTDPDDTAVTELVAYDARTGEVRWTAPTTYWSLPALGGDTLYVIGPGETRDDARRLHAYDAASGRRRWTVEALATSPGEEILLSAGTEGVRLLLSADGGLDDDQTTVRAHAARDGRELWSTERTDSSYSLVTTPGNRLMVGYLFDWYAYDSRTGKPRWRVNTGEESAAEAPVAAGGRLFCANDMGVTAVRD</sequence>
<evidence type="ECO:0000313" key="4">
    <source>
        <dbReference type="Proteomes" id="UP000598297"/>
    </source>
</evidence>
<feature type="domain" description="Pyrrolo-quinoline quinone repeat" evidence="2">
    <location>
        <begin position="274"/>
        <end position="404"/>
    </location>
</feature>
<organism evidence="3 4">
    <name type="scientific">Streptomyces boluensis</name>
    <dbReference type="NCBI Taxonomy" id="1775135"/>
    <lineage>
        <taxon>Bacteria</taxon>
        <taxon>Bacillati</taxon>
        <taxon>Actinomycetota</taxon>
        <taxon>Actinomycetes</taxon>
        <taxon>Kitasatosporales</taxon>
        <taxon>Streptomycetaceae</taxon>
        <taxon>Streptomyces</taxon>
    </lineage>
</organism>
<feature type="compositionally biased region" description="Gly residues" evidence="1">
    <location>
        <begin position="1"/>
        <end position="17"/>
    </location>
</feature>
<dbReference type="SUPFAM" id="SSF50998">
    <property type="entry name" value="Quinoprotein alcohol dehydrogenase-like"/>
    <property type="match status" value="1"/>
</dbReference>
<dbReference type="PROSITE" id="PS51318">
    <property type="entry name" value="TAT"/>
    <property type="match status" value="1"/>
</dbReference>
<reference evidence="3" key="1">
    <citation type="submission" date="2020-01" db="EMBL/GenBank/DDBJ databases">
        <title>Whole-genome analyses of novel actinobacteria.</title>
        <authorList>
            <person name="Sahin N."/>
        </authorList>
    </citation>
    <scope>NUCLEOTIDE SEQUENCE</scope>
    <source>
        <strain evidence="3">YC537</strain>
    </source>
</reference>
<dbReference type="InterPro" id="IPR011047">
    <property type="entry name" value="Quinoprotein_ADH-like_sf"/>
</dbReference>
<dbReference type="OrthoDB" id="4824484at2"/>
<dbReference type="AlphaFoldDB" id="A0A964XP00"/>
<dbReference type="Proteomes" id="UP000598297">
    <property type="component" value="Unassembled WGS sequence"/>
</dbReference>
<dbReference type="Pfam" id="PF13360">
    <property type="entry name" value="PQQ_2"/>
    <property type="match status" value="2"/>
</dbReference>
<dbReference type="InterPro" id="IPR018391">
    <property type="entry name" value="PQQ_b-propeller_rpt"/>
</dbReference>
<gene>
    <name evidence="3" type="ORF">GUY60_25460</name>
</gene>
<dbReference type="PANTHER" id="PTHR34512:SF30">
    <property type="entry name" value="OUTER MEMBRANE PROTEIN ASSEMBLY FACTOR BAMB"/>
    <property type="match status" value="1"/>
</dbReference>
<proteinExistence type="predicted"/>
<keyword evidence="4" id="KW-1185">Reference proteome</keyword>
<dbReference type="SMART" id="SM00564">
    <property type="entry name" value="PQQ"/>
    <property type="match status" value="8"/>
</dbReference>
<dbReference type="InterPro" id="IPR011044">
    <property type="entry name" value="Quino_amine_DH_bsu"/>
</dbReference>
<dbReference type="Gene3D" id="2.40.10.480">
    <property type="match status" value="2"/>
</dbReference>
<dbReference type="InterPro" id="IPR006311">
    <property type="entry name" value="TAT_signal"/>
</dbReference>